<dbReference type="Pfam" id="PF13639">
    <property type="entry name" value="zf-RING_2"/>
    <property type="match status" value="1"/>
</dbReference>
<keyword evidence="8" id="KW-1185">Reference proteome</keyword>
<feature type="domain" description="RING-type" evidence="6">
    <location>
        <begin position="308"/>
        <end position="332"/>
    </location>
</feature>
<feature type="region of interest" description="Disordered" evidence="5">
    <location>
        <begin position="369"/>
        <end position="420"/>
    </location>
</feature>
<dbReference type="InterPro" id="IPR001841">
    <property type="entry name" value="Znf_RING"/>
</dbReference>
<feature type="compositionally biased region" description="Polar residues" evidence="5">
    <location>
        <begin position="1"/>
        <end position="19"/>
    </location>
</feature>
<feature type="compositionally biased region" description="Polar residues" evidence="5">
    <location>
        <begin position="385"/>
        <end position="405"/>
    </location>
</feature>
<name>A0AAN8A5X3_9SACH</name>
<proteinExistence type="predicted"/>
<feature type="region of interest" description="Disordered" evidence="5">
    <location>
        <begin position="629"/>
        <end position="687"/>
    </location>
</feature>
<feature type="region of interest" description="Disordered" evidence="5">
    <location>
        <begin position="447"/>
        <end position="502"/>
    </location>
</feature>
<evidence type="ECO:0000256" key="3">
    <source>
        <dbReference type="ARBA" id="ARBA00022833"/>
    </source>
</evidence>
<dbReference type="InterPro" id="IPR013083">
    <property type="entry name" value="Znf_RING/FYVE/PHD"/>
</dbReference>
<dbReference type="SUPFAM" id="SSF57850">
    <property type="entry name" value="RING/U-box"/>
    <property type="match status" value="1"/>
</dbReference>
<dbReference type="PANTHER" id="PTHR15710">
    <property type="entry name" value="E3 UBIQUITIN-PROTEIN LIGASE PRAJA"/>
    <property type="match status" value="1"/>
</dbReference>
<sequence length="687" mass="73811">MSENANNTQPGEGSGDSQPNRTNLNNDTTNNNNPTTTSGNNITVSIEYMYETPNIPATQNNNSNNNNLNRNNSSTSSDSNNNGNPTAAGSADSSNAHSQPGTTTSQQSQPQQQTPPAGMRPFPAGVVFLQFRDIPAGNTQERLQTIMNIASEIAVRRIVDLSSVRYNRGITKEKFESLPVVPIKDLDPTVKEDGCSICYEPFVDPIPDSNSDENKKRSREDDDEKKESRNDRKNKRLRSDSSDSNNNNNDNDNDNTIPTNNLSTNIGDVTFNGTSVENTNINAGNNSTQTTNDEEVNPTYDHFAVKAPCGHIFGRECLYKWCKSENTCPLCRQVIAESMNTPIMVNSAQAAATTNAAFQRIHDLLYNTNNNNNNNNSTESNNGNFSVITNTANSDTTTPSISNQGSTVATSATATPATTTPVTTASTVNIPFRTSNIVFITPQWYIPPNTTSNNATVTATARTGNNGTTTSNNDTSSSENNDTQTTNDTVDNNSNQSERPSPYERFRAIIGSYFDGLINQNNNSNSNTNITDSSASSSNNSTVNSNSTTNANSTFSTAPSNVQNATRNLDLLAMGNSIRNVLLQQRNVLSGTHNNGDAPTLFNSGVASYRTPSGNVSTYHLGAHEVFHASTNDNNNSSAATSTSTDNQNGENNDNTNNSSSGDNSSSGSNEQEENNSNNGHTHTSTS</sequence>
<evidence type="ECO:0000313" key="8">
    <source>
        <dbReference type="Proteomes" id="UP001306508"/>
    </source>
</evidence>
<comment type="caution">
    <text evidence="7">The sequence shown here is derived from an EMBL/GenBank/DDBJ whole genome shotgun (WGS) entry which is preliminary data.</text>
</comment>
<feature type="compositionally biased region" description="Low complexity" evidence="5">
    <location>
        <begin position="449"/>
        <end position="497"/>
    </location>
</feature>
<feature type="region of interest" description="Disordered" evidence="5">
    <location>
        <begin position="524"/>
        <end position="561"/>
    </location>
</feature>
<evidence type="ECO:0000256" key="2">
    <source>
        <dbReference type="ARBA" id="ARBA00022771"/>
    </source>
</evidence>
<keyword evidence="1" id="KW-0479">Metal-binding</keyword>
<feature type="compositionally biased region" description="Polar residues" evidence="5">
    <location>
        <begin position="85"/>
        <end position="97"/>
    </location>
</feature>
<feature type="compositionally biased region" description="Basic and acidic residues" evidence="5">
    <location>
        <begin position="212"/>
        <end position="241"/>
    </location>
</feature>
<evidence type="ECO:0000259" key="6">
    <source>
        <dbReference type="PROSITE" id="PS50089"/>
    </source>
</evidence>
<feature type="region of interest" description="Disordered" evidence="5">
    <location>
        <begin position="200"/>
        <end position="292"/>
    </location>
</feature>
<feature type="compositionally biased region" description="Low complexity" evidence="5">
    <location>
        <begin position="60"/>
        <end position="84"/>
    </location>
</feature>
<gene>
    <name evidence="7" type="ORF">RI543_004996</name>
</gene>
<dbReference type="AlphaFoldDB" id="A0AAN8A5X3"/>
<evidence type="ECO:0000313" key="7">
    <source>
        <dbReference type="EMBL" id="KAK5773687.1"/>
    </source>
</evidence>
<dbReference type="EMBL" id="JAWIZZ010000071">
    <property type="protein sequence ID" value="KAK5773687.1"/>
    <property type="molecule type" value="Genomic_DNA"/>
</dbReference>
<organism evidence="7 8">
    <name type="scientific">Arxiozyma heterogenica</name>
    <dbReference type="NCBI Taxonomy" id="278026"/>
    <lineage>
        <taxon>Eukaryota</taxon>
        <taxon>Fungi</taxon>
        <taxon>Dikarya</taxon>
        <taxon>Ascomycota</taxon>
        <taxon>Saccharomycotina</taxon>
        <taxon>Saccharomycetes</taxon>
        <taxon>Saccharomycetales</taxon>
        <taxon>Saccharomycetaceae</taxon>
        <taxon>Arxiozyma</taxon>
    </lineage>
</organism>
<feature type="compositionally biased region" description="Low complexity" evidence="5">
    <location>
        <begin position="20"/>
        <end position="43"/>
    </location>
</feature>
<evidence type="ECO:0000256" key="5">
    <source>
        <dbReference type="SAM" id="MobiDB-lite"/>
    </source>
</evidence>
<feature type="compositionally biased region" description="Low complexity" evidence="5">
    <location>
        <begin position="98"/>
        <end position="116"/>
    </location>
</feature>
<feature type="compositionally biased region" description="Low complexity" evidence="5">
    <location>
        <begin position="369"/>
        <end position="384"/>
    </location>
</feature>
<feature type="region of interest" description="Disordered" evidence="5">
    <location>
        <begin position="1"/>
        <end position="122"/>
    </location>
</feature>
<feature type="compositionally biased region" description="Polar residues" evidence="5">
    <location>
        <begin position="256"/>
        <end position="291"/>
    </location>
</feature>
<protein>
    <recommendedName>
        <fullName evidence="6">RING-type domain-containing protein</fullName>
    </recommendedName>
</protein>
<keyword evidence="3" id="KW-0862">Zinc</keyword>
<dbReference type="GO" id="GO:0008270">
    <property type="term" value="F:zinc ion binding"/>
    <property type="evidence" value="ECO:0007669"/>
    <property type="project" value="UniProtKB-KW"/>
</dbReference>
<dbReference type="Gene3D" id="3.30.40.10">
    <property type="entry name" value="Zinc/RING finger domain, C3HC4 (zinc finger)"/>
    <property type="match status" value="1"/>
</dbReference>
<keyword evidence="2 4" id="KW-0863">Zinc-finger</keyword>
<evidence type="ECO:0000256" key="4">
    <source>
        <dbReference type="PROSITE-ProRule" id="PRU00175"/>
    </source>
</evidence>
<accession>A0AAN8A5X3</accession>
<evidence type="ECO:0000256" key="1">
    <source>
        <dbReference type="ARBA" id="ARBA00022723"/>
    </source>
</evidence>
<reference evidence="8" key="1">
    <citation type="submission" date="2023-07" db="EMBL/GenBank/DDBJ databases">
        <title>A draft genome of Kazachstania heterogenica Y-27499.</title>
        <authorList>
            <person name="Donic C."/>
            <person name="Kralova J.S."/>
            <person name="Fidel L."/>
            <person name="Ben-Dor S."/>
            <person name="Jung S."/>
        </authorList>
    </citation>
    <scope>NUCLEOTIDE SEQUENCE [LARGE SCALE GENOMIC DNA]</scope>
    <source>
        <strain evidence="8">Y27499</strain>
    </source>
</reference>
<dbReference type="Proteomes" id="UP001306508">
    <property type="component" value="Unassembled WGS sequence"/>
</dbReference>
<dbReference type="PROSITE" id="PS50089">
    <property type="entry name" value="ZF_RING_2"/>
    <property type="match status" value="1"/>
</dbReference>
<feature type="compositionally biased region" description="Low complexity" evidence="5">
    <location>
        <begin position="406"/>
        <end position="420"/>
    </location>
</feature>